<dbReference type="EMBL" id="CATQJA010002043">
    <property type="protein sequence ID" value="CAJ0569518.1"/>
    <property type="molecule type" value="Genomic_DNA"/>
</dbReference>
<comment type="similarity">
    <text evidence="2">Belongs to the peptidase S1 family. CLIP subfamily.</text>
</comment>
<dbReference type="Gene3D" id="2.40.10.10">
    <property type="entry name" value="Trypsin-like serine proteases"/>
    <property type="match status" value="1"/>
</dbReference>
<proteinExistence type="inferred from homology"/>
<dbReference type="InterPro" id="IPR051487">
    <property type="entry name" value="Ser/Thr_Proteases_Immune/Dev"/>
</dbReference>
<name>A0AA36CIM9_9BILA</name>
<dbReference type="InterPro" id="IPR043504">
    <property type="entry name" value="Peptidase_S1_PA_chymotrypsin"/>
</dbReference>
<comment type="caution">
    <text evidence="4">The sequence shown here is derived from an EMBL/GenBank/DDBJ whole genome shotgun (WGS) entry which is preliminary data.</text>
</comment>
<feature type="domain" description="Peptidase S1" evidence="3">
    <location>
        <begin position="1"/>
        <end position="104"/>
    </location>
</feature>
<evidence type="ECO:0000313" key="4">
    <source>
        <dbReference type="EMBL" id="CAJ0569518.1"/>
    </source>
</evidence>
<evidence type="ECO:0000256" key="1">
    <source>
        <dbReference type="ARBA" id="ARBA00023157"/>
    </source>
</evidence>
<protein>
    <recommendedName>
        <fullName evidence="3">Peptidase S1 domain-containing protein</fullName>
    </recommendedName>
</protein>
<dbReference type="GO" id="GO:0006508">
    <property type="term" value="P:proteolysis"/>
    <property type="evidence" value="ECO:0007669"/>
    <property type="project" value="InterPro"/>
</dbReference>
<sequence>MGWGKTSAKDVASEHLRYYRTSIQSKKRCDDAFNYRFPQNTVCLLANQFKGPCHGDWGAPVARKIQNEGKDIWIQLGMISIGDEDCKWSDYVPAVGMDTTKYCDFYKTTIGREICQRLQED</sequence>
<organism evidence="4 5">
    <name type="scientific">Mesorhabditis spiculigera</name>
    <dbReference type="NCBI Taxonomy" id="96644"/>
    <lineage>
        <taxon>Eukaryota</taxon>
        <taxon>Metazoa</taxon>
        <taxon>Ecdysozoa</taxon>
        <taxon>Nematoda</taxon>
        <taxon>Chromadorea</taxon>
        <taxon>Rhabditida</taxon>
        <taxon>Rhabditina</taxon>
        <taxon>Rhabditomorpha</taxon>
        <taxon>Rhabditoidea</taxon>
        <taxon>Rhabditidae</taxon>
        <taxon>Mesorhabditinae</taxon>
        <taxon>Mesorhabditis</taxon>
    </lineage>
</organism>
<dbReference type="Proteomes" id="UP001177023">
    <property type="component" value="Unassembled WGS sequence"/>
</dbReference>
<dbReference type="InterPro" id="IPR009003">
    <property type="entry name" value="Peptidase_S1_PA"/>
</dbReference>
<reference evidence="4" key="1">
    <citation type="submission" date="2023-06" db="EMBL/GenBank/DDBJ databases">
        <authorList>
            <person name="Delattre M."/>
        </authorList>
    </citation>
    <scope>NUCLEOTIDE SEQUENCE</scope>
    <source>
        <strain evidence="4">AF72</strain>
    </source>
</reference>
<dbReference type="InterPro" id="IPR001254">
    <property type="entry name" value="Trypsin_dom"/>
</dbReference>
<dbReference type="PANTHER" id="PTHR24256">
    <property type="entry name" value="TRYPTASE-RELATED"/>
    <property type="match status" value="1"/>
</dbReference>
<dbReference type="GO" id="GO:0004252">
    <property type="term" value="F:serine-type endopeptidase activity"/>
    <property type="evidence" value="ECO:0007669"/>
    <property type="project" value="InterPro"/>
</dbReference>
<dbReference type="AlphaFoldDB" id="A0AA36CIM9"/>
<accession>A0AA36CIM9</accession>
<evidence type="ECO:0000313" key="5">
    <source>
        <dbReference type="Proteomes" id="UP001177023"/>
    </source>
</evidence>
<feature type="non-terminal residue" evidence="4">
    <location>
        <position position="121"/>
    </location>
</feature>
<evidence type="ECO:0000256" key="2">
    <source>
        <dbReference type="ARBA" id="ARBA00024195"/>
    </source>
</evidence>
<keyword evidence="1" id="KW-1015">Disulfide bond</keyword>
<dbReference type="Pfam" id="PF00089">
    <property type="entry name" value="Trypsin"/>
    <property type="match status" value="1"/>
</dbReference>
<keyword evidence="5" id="KW-1185">Reference proteome</keyword>
<gene>
    <name evidence="4" type="ORF">MSPICULIGERA_LOCUS7995</name>
</gene>
<evidence type="ECO:0000259" key="3">
    <source>
        <dbReference type="Pfam" id="PF00089"/>
    </source>
</evidence>
<dbReference type="SUPFAM" id="SSF50494">
    <property type="entry name" value="Trypsin-like serine proteases"/>
    <property type="match status" value="1"/>
</dbReference>